<dbReference type="PANTHER" id="PTHR31118:SF12">
    <property type="entry name" value="CYCLASE-LIKE PROTEIN 2"/>
    <property type="match status" value="1"/>
</dbReference>
<evidence type="ECO:0000256" key="2">
    <source>
        <dbReference type="ARBA" id="ARBA00005023"/>
    </source>
</evidence>
<dbReference type="InterPro" id="IPR037175">
    <property type="entry name" value="KFase_sf"/>
</dbReference>
<dbReference type="RefSeq" id="WP_134483711.1">
    <property type="nucleotide sequence ID" value="NZ_LR216287.1"/>
</dbReference>
<evidence type="ECO:0000313" key="8">
    <source>
        <dbReference type="EMBL" id="VFJ13722.1"/>
    </source>
</evidence>
<dbReference type="GO" id="GO:0004061">
    <property type="term" value="F:arylformamidase activity"/>
    <property type="evidence" value="ECO:0007669"/>
    <property type="project" value="UniProtKB-EC"/>
</dbReference>
<keyword evidence="7" id="KW-0823">Tryptophan catabolism</keyword>
<dbReference type="SUPFAM" id="SSF102198">
    <property type="entry name" value="Putative cyclase"/>
    <property type="match status" value="1"/>
</dbReference>
<gene>
    <name evidence="8" type="primary">kynB</name>
    <name evidence="8" type="ORF">NFRAN_1400</name>
</gene>
<keyword evidence="9" id="KW-1185">Reference proteome</keyword>
<reference evidence="8 9" key="1">
    <citation type="submission" date="2019-02" db="EMBL/GenBank/DDBJ databases">
        <authorList>
            <person name="Lehtovirta-Morley E L."/>
        </authorList>
    </citation>
    <scope>NUCLEOTIDE SEQUENCE [LARGE SCALE GENOMIC DNA]</scope>
    <source>
        <strain evidence="8">NFRAN1</strain>
    </source>
</reference>
<dbReference type="FunFam" id="3.50.30.50:FF:000001">
    <property type="entry name" value="Kynurenine formamidase"/>
    <property type="match status" value="1"/>
</dbReference>
<keyword evidence="4" id="KW-0479">Metal-binding</keyword>
<dbReference type="EMBL" id="LR216287">
    <property type="protein sequence ID" value="VFJ13722.1"/>
    <property type="molecule type" value="Genomic_DNA"/>
</dbReference>
<dbReference type="PANTHER" id="PTHR31118">
    <property type="entry name" value="CYCLASE-LIKE PROTEIN 2"/>
    <property type="match status" value="1"/>
</dbReference>
<evidence type="ECO:0000256" key="5">
    <source>
        <dbReference type="ARBA" id="ARBA00022801"/>
    </source>
</evidence>
<sequence length="212" mass="24045">MKIVDLTQEIDEDTQVFPGSPRVSLLQWSNHRSHKYASEVIFSSTHIGTHIDAPYHFKSGGCTVENIPLDKLIIQDKIRVLRIEKKDDEKIEIDDLVNQQIEEKDSILINTDWSKYKNTDKYFDKSPGLSKAAAEYLVKIKINLIGIDSPNIDPGSDEEFNSHKIFSESNIPILENLMNLDKLLNKKFTLIALPLKLKNCSGSPIRAVALVE</sequence>
<dbReference type="Gene3D" id="3.50.30.50">
    <property type="entry name" value="Putative cyclase"/>
    <property type="match status" value="1"/>
</dbReference>
<dbReference type="GO" id="GO:0046872">
    <property type="term" value="F:metal ion binding"/>
    <property type="evidence" value="ECO:0007669"/>
    <property type="project" value="UniProtKB-KW"/>
</dbReference>
<evidence type="ECO:0000256" key="1">
    <source>
        <dbReference type="ARBA" id="ARBA00001947"/>
    </source>
</evidence>
<keyword evidence="5 8" id="KW-0378">Hydrolase</keyword>
<dbReference type="GeneID" id="39420758"/>
<accession>A0A484IA73</accession>
<proteinExistence type="predicted"/>
<keyword evidence="6" id="KW-0862">Zinc</keyword>
<dbReference type="OrthoDB" id="9014at2157"/>
<dbReference type="Pfam" id="PF04199">
    <property type="entry name" value="Cyclase"/>
    <property type="match status" value="1"/>
</dbReference>
<organism evidence="8 9">
    <name type="scientific">Candidatus Nitrosocosmicus franklandianus</name>
    <dbReference type="NCBI Taxonomy" id="1798806"/>
    <lineage>
        <taxon>Archaea</taxon>
        <taxon>Nitrososphaerota</taxon>
        <taxon>Nitrososphaeria</taxon>
        <taxon>Nitrososphaerales</taxon>
        <taxon>Nitrososphaeraceae</taxon>
        <taxon>Candidatus Nitrosocosmicus</taxon>
    </lineage>
</organism>
<evidence type="ECO:0000256" key="7">
    <source>
        <dbReference type="ARBA" id="ARBA00023079"/>
    </source>
</evidence>
<comment type="cofactor">
    <cofactor evidence="1">
        <name>Zn(2+)</name>
        <dbReference type="ChEBI" id="CHEBI:29105"/>
    </cofactor>
</comment>
<protein>
    <submittedName>
        <fullName evidence="8">Kynurenine formamidase</fullName>
        <ecNumber evidence="8">3.5.1.9</ecNumber>
    </submittedName>
</protein>
<comment type="subunit">
    <text evidence="3">Homodimer.</text>
</comment>
<evidence type="ECO:0000313" key="9">
    <source>
        <dbReference type="Proteomes" id="UP000294299"/>
    </source>
</evidence>
<comment type="pathway">
    <text evidence="2">Amino-acid degradation.</text>
</comment>
<dbReference type="EC" id="3.5.1.9" evidence="8"/>
<dbReference type="AlphaFoldDB" id="A0A484IA73"/>
<dbReference type="InterPro" id="IPR007325">
    <property type="entry name" value="KFase/CYL"/>
</dbReference>
<evidence type="ECO:0000256" key="6">
    <source>
        <dbReference type="ARBA" id="ARBA00022833"/>
    </source>
</evidence>
<evidence type="ECO:0000256" key="3">
    <source>
        <dbReference type="ARBA" id="ARBA00011738"/>
    </source>
</evidence>
<dbReference type="GO" id="GO:0019441">
    <property type="term" value="P:L-tryptophan catabolic process to kynurenine"/>
    <property type="evidence" value="ECO:0007669"/>
    <property type="project" value="InterPro"/>
</dbReference>
<dbReference type="KEGG" id="nfn:NFRAN_1400"/>
<evidence type="ECO:0000256" key="4">
    <source>
        <dbReference type="ARBA" id="ARBA00022723"/>
    </source>
</evidence>
<name>A0A484IA73_9ARCH</name>
<dbReference type="Proteomes" id="UP000294299">
    <property type="component" value="Chromosome NFRAN"/>
</dbReference>